<dbReference type="CDD" id="cd02795">
    <property type="entry name" value="CBM6-CBM35-CBM36_like"/>
    <property type="match status" value="1"/>
</dbReference>
<dbReference type="RefSeq" id="WP_281481397.1">
    <property type="nucleotide sequence ID" value="NZ_CP124543.1"/>
</dbReference>
<proteinExistence type="predicted"/>
<keyword evidence="2" id="KW-1185">Reference proteome</keyword>
<evidence type="ECO:0000313" key="2">
    <source>
        <dbReference type="Proteomes" id="UP001223520"/>
    </source>
</evidence>
<dbReference type="Gene3D" id="2.60.120.260">
    <property type="entry name" value="Galactose-binding domain-like"/>
    <property type="match status" value="1"/>
</dbReference>
<reference evidence="1 2" key="1">
    <citation type="journal article" date="2023" name="Limnol Oceanogr Lett">
        <title>Environmental adaptations by the intertidal Antarctic cyanobacterium Halotia branconii CENA392 as revealed using long-read genome sequencing.</title>
        <authorList>
            <person name="Dextro R.B."/>
            <person name="Delbaje E."/>
            <person name="Freitas P.N.N."/>
            <person name="Geraldes V."/>
            <person name="Pinto E."/>
            <person name="Long P.F."/>
            <person name="Fiore M.F."/>
        </authorList>
    </citation>
    <scope>NUCLEOTIDE SEQUENCE [LARGE SCALE GENOMIC DNA]</scope>
    <source>
        <strain evidence="1 2">CENA392</strain>
    </source>
</reference>
<dbReference type="EMBL" id="CP124543">
    <property type="protein sequence ID" value="WGV24067.1"/>
    <property type="molecule type" value="Genomic_DNA"/>
</dbReference>
<accession>A0AAJ6NP88</accession>
<name>A0AAJ6NP88_9CYAN</name>
<organism evidence="1 2">
    <name type="scientific">Halotia branconii CENA392</name>
    <dbReference type="NCBI Taxonomy" id="1539056"/>
    <lineage>
        <taxon>Bacteria</taxon>
        <taxon>Bacillati</taxon>
        <taxon>Cyanobacteriota</taxon>
        <taxon>Cyanophyceae</taxon>
        <taxon>Nostocales</taxon>
        <taxon>Nodulariaceae</taxon>
        <taxon>Halotia</taxon>
    </lineage>
</organism>
<protein>
    <submittedName>
        <fullName evidence="1">Uncharacterized protein</fullName>
    </submittedName>
</protein>
<evidence type="ECO:0000313" key="1">
    <source>
        <dbReference type="EMBL" id="WGV24067.1"/>
    </source>
</evidence>
<dbReference type="KEGG" id="hbq:QI031_19975"/>
<sequence length="854" mass="93617">MKLFNNVLTAVYSPAVIFCIAFIGAVPTNAANLVSTNTSRTAFNQISVPDKTSDITVNGSHTASLQTTKVKDTNNNYVLNSDLDKLIANIQLAQATTAPIRIEAESMTRSVYRLESNSLASGGSMISLAGSSSTEKGTAKTTFSGTAGNYDVVVAYYDENDGVASLAVKIKGSQVDTWSLNQDLGTNYVTNNNRVRRTVATGVTLNSGDVLEIEGTENSGEYARVDYVELIPTSQTTPDPTPTPSSTSWKERILNSDGSINWTEYTNVAQNYHKREMIDYRFGPKYSDFHTTAESFPLVYQPSSDGIIRKNAGSWCRVEPGTDGDPGAAWITSGQMLFSPDADAPAQYRFGSSNMRNSDGAISFTDNGLCLRARAEWTPDWWNRNGISVPITPAVSEYDEASGGTLPLPPIATARGVGGASVTGFLAFQNGLIGIAGTGNDGYSLEGYLNRSVKLDAGKVPTAMTVTNNNEFVLVTVWDTVNRKGQVAVLAVKNRQNAQEKRFYWGLPGWPTVQDLKVIGYIDLPFAAPNAIDVTVSTRLGNPRGNNDNYNDDLNSQSVRNTWYNRQWDDTNNKWKQTAQSGYAIVSSRAENKVALIDLRPLLKYYRQMYLTTQANFDQTKNEGTSANQWPYAFSYAPQQKPVIAKVLTVNQPTSVATGNWWNTAYSPRAERYGEERKPLMIAYIASMDGNVRMYDVQSMIYPNATAAVSDNPFKSFQVGKNPVQMFHGFFSTANDDLFIVSRGDRAIYYAFYNGIINGVLRDSRLKDPVSVGVSIDHAGYGGSGPSKTMYSHVMSVMDFSGKQAVNYMVNDGYNRNGERIPFTGSNGENLIFMHGFSNPVKGNPFMVTFEEVI</sequence>
<gene>
    <name evidence="1" type="ORF">QI031_19975</name>
</gene>
<dbReference type="AlphaFoldDB" id="A0AAJ6NP88"/>
<dbReference type="Proteomes" id="UP001223520">
    <property type="component" value="Chromosome"/>
</dbReference>